<proteinExistence type="predicted"/>
<dbReference type="AlphaFoldDB" id="A0A9W8EEF8"/>
<dbReference type="Proteomes" id="UP001150907">
    <property type="component" value="Unassembled WGS sequence"/>
</dbReference>
<dbReference type="Gene3D" id="3.40.50.150">
    <property type="entry name" value="Vaccinia Virus protein VP39"/>
    <property type="match status" value="1"/>
</dbReference>
<dbReference type="OrthoDB" id="443981at2759"/>
<dbReference type="InterPro" id="IPR019410">
    <property type="entry name" value="Methyltransf_16"/>
</dbReference>
<dbReference type="InterPro" id="IPR029063">
    <property type="entry name" value="SAM-dependent_MTases_sf"/>
</dbReference>
<dbReference type="Pfam" id="PF10294">
    <property type="entry name" value="Methyltransf_16"/>
    <property type="match status" value="1"/>
</dbReference>
<gene>
    <name evidence="1" type="ORF">H4R26_003627</name>
</gene>
<organism evidence="1 2">
    <name type="scientific">Coemansia thaxteri</name>
    <dbReference type="NCBI Taxonomy" id="2663907"/>
    <lineage>
        <taxon>Eukaryota</taxon>
        <taxon>Fungi</taxon>
        <taxon>Fungi incertae sedis</taxon>
        <taxon>Zoopagomycota</taxon>
        <taxon>Kickxellomycotina</taxon>
        <taxon>Kickxellomycetes</taxon>
        <taxon>Kickxellales</taxon>
        <taxon>Kickxellaceae</taxon>
        <taxon>Coemansia</taxon>
    </lineage>
</organism>
<comment type="caution">
    <text evidence="1">The sequence shown here is derived from an EMBL/GenBank/DDBJ whole genome shotgun (WGS) entry which is preliminary data.</text>
</comment>
<protein>
    <submittedName>
        <fullName evidence="1">Uncharacterized protein</fullName>
    </submittedName>
</protein>
<sequence length="272" mass="30436">MSFFDVVSREAADYTLVTDGLEEVCELYSVYYSSSSQGRLKRVDQTLSEIEVEIQGGQREVTLTIMQNPNINGELGQTGAVLWNSSVVLSEYFARRSLSGWDLTRFNVLELGAGCGLVGMVLHRLGARRVVLTDQQRVMKLLLKNIERCQNVVKGKQRSKGSETTVFGTEYVWGRMPEDQRVLAEPVDVLVVSDCVYHEDVVPLLVKTMADVCSSREDGVPVVAVVGQELRSDLVHQAFVDALLDRFQVHRIPVDAAVDSYYALYALWLKQP</sequence>
<dbReference type="PANTHER" id="PTHR14614:SF109">
    <property type="entry name" value="RIBOSOMAL LYSINE N-METHYLTRANSFERASE 5"/>
    <property type="match status" value="1"/>
</dbReference>
<keyword evidence="2" id="KW-1185">Reference proteome</keyword>
<dbReference type="EMBL" id="JANBQF010000306">
    <property type="protein sequence ID" value="KAJ2002393.1"/>
    <property type="molecule type" value="Genomic_DNA"/>
</dbReference>
<evidence type="ECO:0000313" key="2">
    <source>
        <dbReference type="Proteomes" id="UP001150907"/>
    </source>
</evidence>
<dbReference type="SUPFAM" id="SSF53335">
    <property type="entry name" value="S-adenosyl-L-methionine-dependent methyltransferases"/>
    <property type="match status" value="1"/>
</dbReference>
<evidence type="ECO:0000313" key="1">
    <source>
        <dbReference type="EMBL" id="KAJ2002393.1"/>
    </source>
</evidence>
<reference evidence="1" key="1">
    <citation type="submission" date="2022-07" db="EMBL/GenBank/DDBJ databases">
        <title>Phylogenomic reconstructions and comparative analyses of Kickxellomycotina fungi.</title>
        <authorList>
            <person name="Reynolds N.K."/>
            <person name="Stajich J.E."/>
            <person name="Barry K."/>
            <person name="Grigoriev I.V."/>
            <person name="Crous P."/>
            <person name="Smith M.E."/>
        </authorList>
    </citation>
    <scope>NUCLEOTIDE SEQUENCE</scope>
    <source>
        <strain evidence="1">IMI 214461</strain>
    </source>
</reference>
<accession>A0A9W8EEF8</accession>
<name>A0A9W8EEF8_9FUNG</name>
<dbReference type="PANTHER" id="PTHR14614">
    <property type="entry name" value="HEPATOCELLULAR CARCINOMA-ASSOCIATED ANTIGEN"/>
    <property type="match status" value="1"/>
</dbReference>